<dbReference type="Pfam" id="PF13445">
    <property type="entry name" value="zf-RING_UBOX"/>
    <property type="match status" value="1"/>
</dbReference>
<evidence type="ECO:0000259" key="5">
    <source>
        <dbReference type="PROSITE" id="PS50089"/>
    </source>
</evidence>
<protein>
    <submittedName>
        <fullName evidence="7">Uncharacterized protein</fullName>
    </submittedName>
</protein>
<evidence type="ECO:0000313" key="7">
    <source>
        <dbReference type="EMBL" id="CAG2203929.1"/>
    </source>
</evidence>
<sequence length="353" mass="40435">MASPINPEISNADLTTCPICLEQMKVPKCLPCLHSFCETCIVAYCEHFTAASGNQQTLECPVCRSVLNYTKPKGTSETLLVSPEKWVQTLPLNFLIVELLERKQFESTNKMCFSCERLGEKSGANNFCKDCGELLCEMCTKYHRANKLTATHNIHLFTELSRDELKNFKQCCNWHPEKCLNLDHRKCETVQTIEIAAKDICQSDLPKNIKETLVCNKQKLKILRERFIEDSKKYEDQVLSIVEELNDFRRDIKTKVDIISDKLTAELTQFSENSDRKHRNSEADTIGVMSFDGSRSYAFEVQEELIRPAGLCLSKDQKNLLVTKDMGKTIYMYEIEKDGDLEVEADEKNPRGN</sequence>
<reference evidence="7" key="1">
    <citation type="submission" date="2021-03" db="EMBL/GenBank/DDBJ databases">
        <authorList>
            <person name="Bekaert M."/>
        </authorList>
    </citation>
    <scope>NUCLEOTIDE SEQUENCE</scope>
</reference>
<dbReference type="OrthoDB" id="10066958at2759"/>
<dbReference type="InterPro" id="IPR047153">
    <property type="entry name" value="TRIM45/56/19-like"/>
</dbReference>
<accession>A0A8S3R3Y4</accession>
<dbReference type="InterPro" id="IPR001841">
    <property type="entry name" value="Znf_RING"/>
</dbReference>
<gene>
    <name evidence="7" type="ORF">MEDL_18420</name>
</gene>
<name>A0A8S3R3Y4_MYTED</name>
<feature type="domain" description="RING-type" evidence="5">
    <location>
        <begin position="17"/>
        <end position="64"/>
    </location>
</feature>
<dbReference type="PROSITE" id="PS00518">
    <property type="entry name" value="ZF_RING_1"/>
    <property type="match status" value="1"/>
</dbReference>
<proteinExistence type="predicted"/>
<evidence type="ECO:0000313" key="8">
    <source>
        <dbReference type="Proteomes" id="UP000683360"/>
    </source>
</evidence>
<dbReference type="PROSITE" id="PS50089">
    <property type="entry name" value="ZF_RING_2"/>
    <property type="match status" value="1"/>
</dbReference>
<keyword evidence="2 4" id="KW-0863">Zinc-finger</keyword>
<dbReference type="AlphaFoldDB" id="A0A8S3R3Y4"/>
<dbReference type="PANTHER" id="PTHR25462:SF296">
    <property type="entry name" value="MEIOTIC P26, ISOFORM F"/>
    <property type="match status" value="1"/>
</dbReference>
<dbReference type="InterPro" id="IPR017907">
    <property type="entry name" value="Znf_RING_CS"/>
</dbReference>
<keyword evidence="1" id="KW-0479">Metal-binding</keyword>
<evidence type="ECO:0000256" key="3">
    <source>
        <dbReference type="ARBA" id="ARBA00022833"/>
    </source>
</evidence>
<dbReference type="InterPro" id="IPR013083">
    <property type="entry name" value="Znf_RING/FYVE/PHD"/>
</dbReference>
<evidence type="ECO:0000259" key="6">
    <source>
        <dbReference type="PROSITE" id="PS50119"/>
    </source>
</evidence>
<dbReference type="PROSITE" id="PS50119">
    <property type="entry name" value="ZF_BBOX"/>
    <property type="match status" value="1"/>
</dbReference>
<evidence type="ECO:0000256" key="2">
    <source>
        <dbReference type="ARBA" id="ARBA00022771"/>
    </source>
</evidence>
<dbReference type="GO" id="GO:0008270">
    <property type="term" value="F:zinc ion binding"/>
    <property type="evidence" value="ECO:0007669"/>
    <property type="project" value="UniProtKB-KW"/>
</dbReference>
<dbReference type="InterPro" id="IPR000315">
    <property type="entry name" value="Znf_B-box"/>
</dbReference>
<keyword evidence="8" id="KW-1185">Reference proteome</keyword>
<dbReference type="SMART" id="SM00184">
    <property type="entry name" value="RING"/>
    <property type="match status" value="1"/>
</dbReference>
<organism evidence="7 8">
    <name type="scientific">Mytilus edulis</name>
    <name type="common">Blue mussel</name>
    <dbReference type="NCBI Taxonomy" id="6550"/>
    <lineage>
        <taxon>Eukaryota</taxon>
        <taxon>Metazoa</taxon>
        <taxon>Spiralia</taxon>
        <taxon>Lophotrochozoa</taxon>
        <taxon>Mollusca</taxon>
        <taxon>Bivalvia</taxon>
        <taxon>Autobranchia</taxon>
        <taxon>Pteriomorphia</taxon>
        <taxon>Mytilida</taxon>
        <taxon>Mytiloidea</taxon>
        <taxon>Mytilidae</taxon>
        <taxon>Mytilinae</taxon>
        <taxon>Mytilus</taxon>
    </lineage>
</organism>
<dbReference type="InterPro" id="IPR027370">
    <property type="entry name" value="Znf-RING_euk"/>
</dbReference>
<feature type="domain" description="B box-type" evidence="6">
    <location>
        <begin position="107"/>
        <end position="157"/>
    </location>
</feature>
<evidence type="ECO:0000256" key="1">
    <source>
        <dbReference type="ARBA" id="ARBA00022723"/>
    </source>
</evidence>
<dbReference type="Proteomes" id="UP000683360">
    <property type="component" value="Unassembled WGS sequence"/>
</dbReference>
<dbReference type="SUPFAM" id="SSF57850">
    <property type="entry name" value="RING/U-box"/>
    <property type="match status" value="1"/>
</dbReference>
<keyword evidence="3" id="KW-0862">Zinc</keyword>
<dbReference type="PANTHER" id="PTHR25462">
    <property type="entry name" value="BONUS, ISOFORM C-RELATED"/>
    <property type="match status" value="1"/>
</dbReference>
<evidence type="ECO:0000256" key="4">
    <source>
        <dbReference type="PROSITE-ProRule" id="PRU00024"/>
    </source>
</evidence>
<comment type="caution">
    <text evidence="7">The sequence shown here is derived from an EMBL/GenBank/DDBJ whole genome shotgun (WGS) entry which is preliminary data.</text>
</comment>
<dbReference type="EMBL" id="CAJPWZ010000932">
    <property type="protein sequence ID" value="CAG2203929.1"/>
    <property type="molecule type" value="Genomic_DNA"/>
</dbReference>
<dbReference type="Gene3D" id="3.30.40.10">
    <property type="entry name" value="Zinc/RING finger domain, C3HC4 (zinc finger)"/>
    <property type="match status" value="1"/>
</dbReference>